<dbReference type="EMBL" id="LRGB01013099">
    <property type="protein sequence ID" value="KZR99632.1"/>
    <property type="molecule type" value="Genomic_DNA"/>
</dbReference>
<sequence length="70" mass="8598">MRFFPGKWKEKKKENNFLINTWMLKLRYQEEIPQTENASKANFHFCQCENLKTSPLIQEKSRYQRKKLSD</sequence>
<reference evidence="1 2" key="1">
    <citation type="submission" date="2016-03" db="EMBL/GenBank/DDBJ databases">
        <title>EvidentialGene: Evidence-directed Construction of Genes on Genomes.</title>
        <authorList>
            <person name="Gilbert D.G."/>
            <person name="Choi J.-H."/>
            <person name="Mockaitis K."/>
            <person name="Colbourne J."/>
            <person name="Pfrender M."/>
        </authorList>
    </citation>
    <scope>NUCLEOTIDE SEQUENCE [LARGE SCALE GENOMIC DNA]</scope>
    <source>
        <strain evidence="1 2">Xinb3</strain>
        <tissue evidence="1">Complete organism</tissue>
    </source>
</reference>
<evidence type="ECO:0000313" key="1">
    <source>
        <dbReference type="EMBL" id="KZR99632.1"/>
    </source>
</evidence>
<gene>
    <name evidence="1" type="ORF">APZ42_004429</name>
</gene>
<proteinExistence type="predicted"/>
<dbReference type="Proteomes" id="UP000076858">
    <property type="component" value="Unassembled WGS sequence"/>
</dbReference>
<keyword evidence="2" id="KW-1185">Reference proteome</keyword>
<dbReference type="AlphaFoldDB" id="A0A162F0G8"/>
<comment type="caution">
    <text evidence="1">The sequence shown here is derived from an EMBL/GenBank/DDBJ whole genome shotgun (WGS) entry which is preliminary data.</text>
</comment>
<name>A0A162F0G8_9CRUS</name>
<accession>A0A162F0G8</accession>
<organism evidence="1 2">
    <name type="scientific">Daphnia magna</name>
    <dbReference type="NCBI Taxonomy" id="35525"/>
    <lineage>
        <taxon>Eukaryota</taxon>
        <taxon>Metazoa</taxon>
        <taxon>Ecdysozoa</taxon>
        <taxon>Arthropoda</taxon>
        <taxon>Crustacea</taxon>
        <taxon>Branchiopoda</taxon>
        <taxon>Diplostraca</taxon>
        <taxon>Cladocera</taxon>
        <taxon>Anomopoda</taxon>
        <taxon>Daphniidae</taxon>
        <taxon>Daphnia</taxon>
    </lineage>
</organism>
<protein>
    <submittedName>
        <fullName evidence="1">Uncharacterized protein</fullName>
    </submittedName>
</protein>
<evidence type="ECO:0000313" key="2">
    <source>
        <dbReference type="Proteomes" id="UP000076858"/>
    </source>
</evidence>